<keyword evidence="3" id="KW-1185">Reference proteome</keyword>
<dbReference type="Proteomes" id="UP001147747">
    <property type="component" value="Unassembled WGS sequence"/>
</dbReference>
<reference evidence="2" key="1">
    <citation type="submission" date="2022-12" db="EMBL/GenBank/DDBJ databases">
        <authorList>
            <person name="Petersen C."/>
        </authorList>
    </citation>
    <scope>NUCLEOTIDE SEQUENCE</scope>
    <source>
        <strain evidence="2">IBT 29677</strain>
    </source>
</reference>
<dbReference type="GeneID" id="81377123"/>
<evidence type="ECO:0000313" key="3">
    <source>
        <dbReference type="Proteomes" id="UP001147747"/>
    </source>
</evidence>
<sequence length="453" mass="50172">MTVNTASFSREQIVASYINVYFPDDITGTIDLDPWYILLSGISAIPNKPVMLEKAMAATSCIYLGKLNKDTRMLNHGLQLYNGAIHHVSQELSRNKYTDELFFTIGIFQILVALYCPHGLDVMVHQTAVTNGIFKHILSHSTNSPIIKTLCLAFQRMRLLKSLSPIEANNVVDLAREHTPAALISNENVAVDELFQLMADISPIAAAVSMTDVSDNTACHLSLYDCLAHREKLLSWYSRMKDRIGGSHYVGESGDFPCKNISSSEHLFGRPYGFSSLDSARLHILFWSAMSILQALLGQTHAYAYTSAPPDPFTNKEYQLSEYYADEVSRAMPYCLQDSMKAWGVSITIFGMGQIAKVYMELRREEKFMWSQQLFKHVGDIGSDLGYRIGELLQFGWGLLEQSDRNEHPELSPVPTSPSNPSSGASAASAVSPASSTSTASTAPFRRGICTHA</sequence>
<evidence type="ECO:0000313" key="2">
    <source>
        <dbReference type="EMBL" id="KAJ5376620.1"/>
    </source>
</evidence>
<dbReference type="InterPro" id="IPR053178">
    <property type="entry name" value="Osmoadaptation_assoc"/>
</dbReference>
<protein>
    <recommendedName>
        <fullName evidence="4">Transcription factor domain-containing protein</fullName>
    </recommendedName>
</protein>
<comment type="caution">
    <text evidence="2">The sequence shown here is derived from an EMBL/GenBank/DDBJ whole genome shotgun (WGS) entry which is preliminary data.</text>
</comment>
<accession>A0A9W9SEM4</accession>
<dbReference type="PANTHER" id="PTHR38111">
    <property type="entry name" value="ZN(2)-C6 FUNGAL-TYPE DOMAIN-CONTAINING PROTEIN-RELATED"/>
    <property type="match status" value="1"/>
</dbReference>
<proteinExistence type="predicted"/>
<name>A0A9W9SEM4_9EURO</name>
<dbReference type="AlphaFoldDB" id="A0A9W9SEM4"/>
<organism evidence="2 3">
    <name type="scientific">Penicillium cosmopolitanum</name>
    <dbReference type="NCBI Taxonomy" id="1131564"/>
    <lineage>
        <taxon>Eukaryota</taxon>
        <taxon>Fungi</taxon>
        <taxon>Dikarya</taxon>
        <taxon>Ascomycota</taxon>
        <taxon>Pezizomycotina</taxon>
        <taxon>Eurotiomycetes</taxon>
        <taxon>Eurotiomycetidae</taxon>
        <taxon>Eurotiales</taxon>
        <taxon>Aspergillaceae</taxon>
        <taxon>Penicillium</taxon>
    </lineage>
</organism>
<dbReference type="PANTHER" id="PTHR38111:SF11">
    <property type="entry name" value="TRANSCRIPTION FACTOR DOMAIN-CONTAINING PROTEIN-RELATED"/>
    <property type="match status" value="1"/>
</dbReference>
<dbReference type="RefSeq" id="XP_056481650.1">
    <property type="nucleotide sequence ID" value="XM_056638143.1"/>
</dbReference>
<feature type="region of interest" description="Disordered" evidence="1">
    <location>
        <begin position="406"/>
        <end position="453"/>
    </location>
</feature>
<dbReference type="EMBL" id="JAPZBU010000012">
    <property type="protein sequence ID" value="KAJ5376620.1"/>
    <property type="molecule type" value="Genomic_DNA"/>
</dbReference>
<reference evidence="2" key="2">
    <citation type="journal article" date="2023" name="IMA Fungus">
        <title>Comparative genomic study of the Penicillium genus elucidates a diverse pangenome and 15 lateral gene transfer events.</title>
        <authorList>
            <person name="Petersen C."/>
            <person name="Sorensen T."/>
            <person name="Nielsen M.R."/>
            <person name="Sondergaard T.E."/>
            <person name="Sorensen J.L."/>
            <person name="Fitzpatrick D.A."/>
            <person name="Frisvad J.C."/>
            <person name="Nielsen K.L."/>
        </authorList>
    </citation>
    <scope>NUCLEOTIDE SEQUENCE</scope>
    <source>
        <strain evidence="2">IBT 29677</strain>
    </source>
</reference>
<feature type="compositionally biased region" description="Low complexity" evidence="1">
    <location>
        <begin position="413"/>
        <end position="444"/>
    </location>
</feature>
<dbReference type="OrthoDB" id="4491390at2759"/>
<evidence type="ECO:0008006" key="4">
    <source>
        <dbReference type="Google" id="ProtNLM"/>
    </source>
</evidence>
<gene>
    <name evidence="2" type="ORF">N7509_013506</name>
</gene>
<evidence type="ECO:0000256" key="1">
    <source>
        <dbReference type="SAM" id="MobiDB-lite"/>
    </source>
</evidence>